<dbReference type="InterPro" id="IPR006059">
    <property type="entry name" value="SBP"/>
</dbReference>
<dbReference type="PANTHER" id="PTHR30061:SF50">
    <property type="entry name" value="MALTOSE_MALTODEXTRIN-BINDING PERIPLASMIC PROTEIN"/>
    <property type="match status" value="1"/>
</dbReference>
<dbReference type="GO" id="GO:0042956">
    <property type="term" value="P:maltodextrin transmembrane transport"/>
    <property type="evidence" value="ECO:0007669"/>
    <property type="project" value="TreeGrafter"/>
</dbReference>
<comment type="similarity">
    <text evidence="1">Belongs to the bacterial solute-binding protein 1 family.</text>
</comment>
<evidence type="ECO:0000256" key="3">
    <source>
        <dbReference type="ARBA" id="ARBA00022729"/>
    </source>
</evidence>
<evidence type="ECO:0000313" key="6">
    <source>
        <dbReference type="EMBL" id="KMW12974.1"/>
    </source>
</evidence>
<sequence length="467" mass="50287">MRKHRLAVMMLAVAMSLSACAKGASEPAKTEGVQTEKTQAAGDQAAGGQEAGTRADGTQAAGAQGQSDQPVKITIWYEGNDSRLPFFKAAEAEMQKDYPNYSIDAITFDNATLTTKALQAVTTTGGVDLIFNEASRLLVTHQQSGGGFEALDDVLAASENHDVVTDSDMKIISADGQLIAFPINRSVNGLGYKTDVEGVEVTEDKIPTTFDKFLALGKEYKNAGISGWTLHLGTDPGQAFNLFLTGGNGTSDVWINNVPESRIEAHKDQFEKIIQLYAGPDAIWDKDAVNEDFSAMYTKIQSGSVGMFRVGNWNAAGWDQPDSGVGEYSVTTWPTFDGSGKGGLFLGGVRGIAMPKNAPEKEAAKVFLTYCLSEAAQKASFDTMGSCMDYSVVDTEQLSKNQKIFFDSTIPIYPSDSYVGVFPYYPDMLETYEKGLMNAFSAKDEAGIQSAIEKLHGDVNAVIQENK</sequence>
<evidence type="ECO:0000313" key="7">
    <source>
        <dbReference type="Proteomes" id="UP000037392"/>
    </source>
</evidence>
<evidence type="ECO:0000256" key="1">
    <source>
        <dbReference type="ARBA" id="ARBA00008520"/>
    </source>
</evidence>
<dbReference type="PROSITE" id="PS51257">
    <property type="entry name" value="PROKAR_LIPOPROTEIN"/>
    <property type="match status" value="1"/>
</dbReference>
<dbReference type="Gene3D" id="3.40.190.10">
    <property type="entry name" value="Periplasmic binding protein-like II"/>
    <property type="match status" value="1"/>
</dbReference>
<dbReference type="OrthoDB" id="94797at2"/>
<accession>A0A0J9BL31</accession>
<dbReference type="SUPFAM" id="SSF53850">
    <property type="entry name" value="Periplasmic binding protein-like II"/>
    <property type="match status" value="1"/>
</dbReference>
<dbReference type="RefSeq" id="WP_045091682.1">
    <property type="nucleotide sequence ID" value="NZ_KQ235885.1"/>
</dbReference>
<dbReference type="GO" id="GO:0055052">
    <property type="term" value="C:ATP-binding cassette (ABC) transporter complex, substrate-binding subunit-containing"/>
    <property type="evidence" value="ECO:0007669"/>
    <property type="project" value="TreeGrafter"/>
</dbReference>
<protein>
    <recommendedName>
        <fullName evidence="8">Extracellular solute-binding protein</fullName>
    </recommendedName>
</protein>
<dbReference type="PANTHER" id="PTHR30061">
    <property type="entry name" value="MALTOSE-BINDING PERIPLASMIC PROTEIN"/>
    <property type="match status" value="1"/>
</dbReference>
<proteinExistence type="inferred from homology"/>
<reference evidence="6 7" key="1">
    <citation type="submission" date="2011-04" db="EMBL/GenBank/DDBJ databases">
        <title>The Genome Sequence of Clostridium citroniae WAL-19142.</title>
        <authorList>
            <consortium name="The Broad Institute Genome Sequencing Platform"/>
            <person name="Earl A."/>
            <person name="Ward D."/>
            <person name="Feldgarden M."/>
            <person name="Gevers D."/>
            <person name="Warren Y.A."/>
            <person name="Tyrrell K.L."/>
            <person name="Citron D.M."/>
            <person name="Goldstein E.J."/>
            <person name="Daigneault M."/>
            <person name="Allen-Vercoe E."/>
            <person name="Young S.K."/>
            <person name="Zeng Q."/>
            <person name="Gargeya S."/>
            <person name="Fitzgerald M."/>
            <person name="Haas B."/>
            <person name="Abouelleil A."/>
            <person name="Alvarado L."/>
            <person name="Arachchi H.M."/>
            <person name="Berlin A."/>
            <person name="Brown A."/>
            <person name="Chapman S.B."/>
            <person name="Chen Z."/>
            <person name="Dunbar C."/>
            <person name="Freedman E."/>
            <person name="Gearin G."/>
            <person name="Gellesch M."/>
            <person name="Goldberg J."/>
            <person name="Griggs A."/>
            <person name="Gujja S."/>
            <person name="Heilman E.R."/>
            <person name="Heiman D."/>
            <person name="Howarth C."/>
            <person name="Larson L."/>
            <person name="Lui A."/>
            <person name="MacDonald P.J."/>
            <person name="Mehta T."/>
            <person name="Montmayeur A."/>
            <person name="Murphy C."/>
            <person name="Neiman D."/>
            <person name="Pearson M."/>
            <person name="Priest M."/>
            <person name="Roberts A."/>
            <person name="Saif S."/>
            <person name="Shea T."/>
            <person name="Shenoy N."/>
            <person name="Sisk P."/>
            <person name="Stolte C."/>
            <person name="Sykes S."/>
            <person name="White J."/>
            <person name="Yandava C."/>
            <person name="Wortman J."/>
            <person name="Nusbaum C."/>
            <person name="Birren B."/>
        </authorList>
    </citation>
    <scope>NUCLEOTIDE SEQUENCE [LARGE SCALE GENOMIC DNA]</scope>
    <source>
        <strain evidence="6 7">WAL-19142</strain>
    </source>
</reference>
<comment type="caution">
    <text evidence="6">The sequence shown here is derived from an EMBL/GenBank/DDBJ whole genome shotgun (WGS) entry which is preliminary data.</text>
</comment>
<feature type="region of interest" description="Disordered" evidence="4">
    <location>
        <begin position="28"/>
        <end position="67"/>
    </location>
</feature>
<gene>
    <name evidence="6" type="ORF">HMPREF9470_05146</name>
</gene>
<dbReference type="Proteomes" id="UP000037392">
    <property type="component" value="Unassembled WGS sequence"/>
</dbReference>
<evidence type="ECO:0000256" key="2">
    <source>
        <dbReference type="ARBA" id="ARBA00022448"/>
    </source>
</evidence>
<dbReference type="Pfam" id="PF01547">
    <property type="entry name" value="SBP_bac_1"/>
    <property type="match status" value="1"/>
</dbReference>
<evidence type="ECO:0000256" key="5">
    <source>
        <dbReference type="SAM" id="SignalP"/>
    </source>
</evidence>
<organism evidence="6 7">
    <name type="scientific">[Clostridium] citroniae WAL-19142</name>
    <dbReference type="NCBI Taxonomy" id="742734"/>
    <lineage>
        <taxon>Bacteria</taxon>
        <taxon>Bacillati</taxon>
        <taxon>Bacillota</taxon>
        <taxon>Clostridia</taxon>
        <taxon>Lachnospirales</taxon>
        <taxon>Lachnospiraceae</taxon>
        <taxon>Enterocloster</taxon>
    </lineage>
</organism>
<keyword evidence="2" id="KW-0813">Transport</keyword>
<evidence type="ECO:0008006" key="8">
    <source>
        <dbReference type="Google" id="ProtNLM"/>
    </source>
</evidence>
<dbReference type="AlphaFoldDB" id="A0A0J9BL31"/>
<dbReference type="PATRIC" id="fig|742734.4.peg.5505"/>
<feature type="chain" id="PRO_5038762366" description="Extracellular solute-binding protein" evidence="5">
    <location>
        <begin position="22"/>
        <end position="467"/>
    </location>
</feature>
<evidence type="ECO:0000256" key="4">
    <source>
        <dbReference type="SAM" id="MobiDB-lite"/>
    </source>
</evidence>
<dbReference type="GO" id="GO:1901982">
    <property type="term" value="F:maltose binding"/>
    <property type="evidence" value="ECO:0007669"/>
    <property type="project" value="TreeGrafter"/>
</dbReference>
<dbReference type="GO" id="GO:0015768">
    <property type="term" value="P:maltose transport"/>
    <property type="evidence" value="ECO:0007669"/>
    <property type="project" value="TreeGrafter"/>
</dbReference>
<name>A0A0J9BL31_9FIRM</name>
<dbReference type="GeneID" id="93164932"/>
<dbReference type="EMBL" id="ADLK01000047">
    <property type="protein sequence ID" value="KMW12974.1"/>
    <property type="molecule type" value="Genomic_DNA"/>
</dbReference>
<feature type="signal peptide" evidence="5">
    <location>
        <begin position="1"/>
        <end position="21"/>
    </location>
</feature>
<keyword evidence="3 5" id="KW-0732">Signal</keyword>
<feature type="compositionally biased region" description="Low complexity" evidence="4">
    <location>
        <begin position="39"/>
        <end position="67"/>
    </location>
</feature>